<feature type="compositionally biased region" description="Gly residues" evidence="1">
    <location>
        <begin position="594"/>
        <end position="603"/>
    </location>
</feature>
<reference evidence="3" key="1">
    <citation type="submission" date="2014-11" db="EMBL/GenBank/DDBJ databases">
        <authorList>
            <person name="Otto D Thomas"/>
            <person name="Naeem Raeece"/>
        </authorList>
    </citation>
    <scope>NUCLEOTIDE SEQUENCE</scope>
</reference>
<protein>
    <recommendedName>
        <fullName evidence="4">Transmembrane protein</fullName>
    </recommendedName>
</protein>
<accession>A0A0G4HXA6</accession>
<evidence type="ECO:0000256" key="1">
    <source>
        <dbReference type="SAM" id="MobiDB-lite"/>
    </source>
</evidence>
<feature type="compositionally biased region" description="Low complexity" evidence="1">
    <location>
        <begin position="273"/>
        <end position="286"/>
    </location>
</feature>
<feature type="region of interest" description="Disordered" evidence="1">
    <location>
        <begin position="581"/>
        <end position="611"/>
    </location>
</feature>
<evidence type="ECO:0008006" key="4">
    <source>
        <dbReference type="Google" id="ProtNLM"/>
    </source>
</evidence>
<evidence type="ECO:0000313" key="3">
    <source>
        <dbReference type="EMBL" id="CEM49155.1"/>
    </source>
</evidence>
<keyword evidence="2" id="KW-0812">Transmembrane</keyword>
<proteinExistence type="predicted"/>
<feature type="compositionally biased region" description="Basic and acidic residues" evidence="1">
    <location>
        <begin position="662"/>
        <end position="682"/>
    </location>
</feature>
<feature type="compositionally biased region" description="Polar residues" evidence="1">
    <location>
        <begin position="642"/>
        <end position="660"/>
    </location>
</feature>
<gene>
    <name evidence="3" type="ORF">Cvel_9247</name>
</gene>
<name>A0A0G4HXA6_9ALVE</name>
<keyword evidence="2" id="KW-1133">Transmembrane helix</keyword>
<feature type="region of interest" description="Disordered" evidence="1">
    <location>
        <begin position="636"/>
        <end position="686"/>
    </location>
</feature>
<feature type="region of interest" description="Disordered" evidence="1">
    <location>
        <begin position="261"/>
        <end position="298"/>
    </location>
</feature>
<dbReference type="AlphaFoldDB" id="A0A0G4HXA6"/>
<sequence>MRCRMAVKENGRLDATSFSDSEARVQTPHLTLTRHHPFEEVGSSLSSYAWSSTISQSFAGSKETFWDFFRGLRLLMFFAITSSTTFFFGTTILVSVVSCWSLPLPRRPPMECTCPAAVSIRGGKRRKEYENEKGGSILYEKSHTTRKSRGDLPKLWVKGETCSCFTDEKIKTAMDAGHTKACKLINKLDTSIWTNLGSKVKVTISGGGPRGGNRKQPLDHTNLLSYNGWSALVNLQKVGCVDLKDDDDVIKVVDSSVRSNSESGVTQEGIQLSSSSSAAASSLEGNSESEEEEEEMRGAAAVLEANINIFRGENALYEQIEMQAAQGKLLSSFLSSAYTFSSFSSSSSSSSSSCCCCCSSSSSSSSSSFSSSASSSSSSVSSSSSFASSTFYSTPLFASSSSSSSFASASSSFLPDERGRRRIGSIGVHSIERKRASGLITEDGWEPQSLKREKRNLSSADFSSSSSAAVSSRVFSSALSPTRVRGDHGEKGYHSSYPFSLMPSSSSSSFSSSSALNSAYSSLPLYPRTEATLGNSTGGGRPVVSGKEKNGGLASLYEKEGLRGSMNERFSLSGVTISPLIAPHPSAHPPPSAGKGGKAGAGGSYPPASSTSFPSSFLSSLSYLAAVEMKTGGLKPPILVPSPTQSDSPPMKSLSFSSDTPGMKRGDDRWPYGEESERERKQGQKSSLKTIILEVKDLGLQLYFVGEVDQVLVESSLVGSGYCLGKGLKATPQTRQATIQ</sequence>
<feature type="transmembrane region" description="Helical" evidence="2">
    <location>
        <begin position="74"/>
        <end position="97"/>
    </location>
</feature>
<dbReference type="VEuPathDB" id="CryptoDB:Cvel_9247"/>
<dbReference type="EMBL" id="CDMZ01004252">
    <property type="protein sequence ID" value="CEM49155.1"/>
    <property type="molecule type" value="Genomic_DNA"/>
</dbReference>
<feature type="compositionally biased region" description="Polar residues" evidence="1">
    <location>
        <begin position="261"/>
        <end position="272"/>
    </location>
</feature>
<organism evidence="3">
    <name type="scientific">Chromera velia CCMP2878</name>
    <dbReference type="NCBI Taxonomy" id="1169474"/>
    <lineage>
        <taxon>Eukaryota</taxon>
        <taxon>Sar</taxon>
        <taxon>Alveolata</taxon>
        <taxon>Colpodellida</taxon>
        <taxon>Chromeraceae</taxon>
        <taxon>Chromera</taxon>
    </lineage>
</organism>
<evidence type="ECO:0000256" key="2">
    <source>
        <dbReference type="SAM" id="Phobius"/>
    </source>
</evidence>
<keyword evidence="2" id="KW-0472">Membrane</keyword>